<evidence type="ECO:0000256" key="12">
    <source>
        <dbReference type="SAM" id="MobiDB-lite"/>
    </source>
</evidence>
<dbReference type="InterPro" id="IPR017945">
    <property type="entry name" value="DHBP_synth_RibB-like_a/b_dom"/>
</dbReference>
<feature type="compositionally biased region" description="Acidic residues" evidence="12">
    <location>
        <begin position="225"/>
        <end position="235"/>
    </location>
</feature>
<dbReference type="EC" id="2.7.7.87" evidence="3"/>
<dbReference type="AlphaFoldDB" id="A0A251YB35"/>
<keyword evidence="8" id="KW-0547">Nucleotide-binding</keyword>
<evidence type="ECO:0000256" key="10">
    <source>
        <dbReference type="ARBA" id="ARBA00029774"/>
    </source>
</evidence>
<dbReference type="InterPro" id="IPR006070">
    <property type="entry name" value="Sua5-like_dom"/>
</dbReference>
<dbReference type="PROSITE" id="PS51163">
    <property type="entry name" value="YRDC"/>
    <property type="match status" value="1"/>
</dbReference>
<dbReference type="InterPro" id="IPR050156">
    <property type="entry name" value="TC-AMP_synthase_SUA5"/>
</dbReference>
<dbReference type="GO" id="GO:0005524">
    <property type="term" value="F:ATP binding"/>
    <property type="evidence" value="ECO:0007669"/>
    <property type="project" value="UniProtKB-KW"/>
</dbReference>
<evidence type="ECO:0000256" key="9">
    <source>
        <dbReference type="ARBA" id="ARBA00022840"/>
    </source>
</evidence>
<dbReference type="PANTHER" id="PTHR17490">
    <property type="entry name" value="SUA5"/>
    <property type="match status" value="1"/>
</dbReference>
<feature type="compositionally biased region" description="Low complexity" evidence="12">
    <location>
        <begin position="252"/>
        <end position="272"/>
    </location>
</feature>
<dbReference type="GO" id="GO:0006450">
    <property type="term" value="P:regulation of translational fidelity"/>
    <property type="evidence" value="ECO:0007669"/>
    <property type="project" value="TreeGrafter"/>
</dbReference>
<dbReference type="EMBL" id="MDJW01000007">
    <property type="protein sequence ID" value="OUE21441.1"/>
    <property type="molecule type" value="Genomic_DNA"/>
</dbReference>
<evidence type="ECO:0000313" key="15">
    <source>
        <dbReference type="Proteomes" id="UP000194837"/>
    </source>
</evidence>
<dbReference type="GO" id="GO:0061710">
    <property type="term" value="F:L-threonylcarbamoyladenylate synthase"/>
    <property type="evidence" value="ECO:0007669"/>
    <property type="project" value="UniProtKB-EC"/>
</dbReference>
<keyword evidence="5" id="KW-0808">Transferase</keyword>
<proteinExistence type="inferred from homology"/>
<gene>
    <name evidence="14" type="primary">ywlC</name>
    <name evidence="14" type="ORF">BFL34_00794</name>
</gene>
<feature type="domain" description="YrdC-like" evidence="13">
    <location>
        <begin position="14"/>
        <end position="203"/>
    </location>
</feature>
<dbReference type="PANTHER" id="PTHR17490:SF16">
    <property type="entry name" value="THREONYLCARBAMOYL-AMP SYNTHASE"/>
    <property type="match status" value="1"/>
</dbReference>
<evidence type="ECO:0000256" key="8">
    <source>
        <dbReference type="ARBA" id="ARBA00022741"/>
    </source>
</evidence>
<dbReference type="GO" id="GO:0003725">
    <property type="term" value="F:double-stranded RNA binding"/>
    <property type="evidence" value="ECO:0007669"/>
    <property type="project" value="InterPro"/>
</dbReference>
<comment type="subcellular location">
    <subcellularLocation>
        <location evidence="1">Cytoplasm</location>
    </subcellularLocation>
</comment>
<protein>
    <recommendedName>
        <fullName evidence="10">L-threonylcarbamoyladenylate synthase</fullName>
        <ecNumber evidence="3">2.7.7.87</ecNumber>
    </recommendedName>
    <alternativeName>
        <fullName evidence="10">L-threonylcarbamoyladenylate synthase</fullName>
    </alternativeName>
</protein>
<accession>A0A251YB35</accession>
<comment type="caution">
    <text evidence="14">The sequence shown here is derived from an EMBL/GenBank/DDBJ whole genome shotgun (WGS) entry which is preliminary data.</text>
</comment>
<dbReference type="SUPFAM" id="SSF55821">
    <property type="entry name" value="YrdC/RibB"/>
    <property type="match status" value="1"/>
</dbReference>
<dbReference type="GO" id="GO:0008033">
    <property type="term" value="P:tRNA processing"/>
    <property type="evidence" value="ECO:0007669"/>
    <property type="project" value="UniProtKB-KW"/>
</dbReference>
<feature type="region of interest" description="Disordered" evidence="12">
    <location>
        <begin position="224"/>
        <end position="304"/>
    </location>
</feature>
<evidence type="ECO:0000256" key="4">
    <source>
        <dbReference type="ARBA" id="ARBA00022490"/>
    </source>
</evidence>
<evidence type="ECO:0000256" key="6">
    <source>
        <dbReference type="ARBA" id="ARBA00022694"/>
    </source>
</evidence>
<evidence type="ECO:0000256" key="3">
    <source>
        <dbReference type="ARBA" id="ARBA00012584"/>
    </source>
</evidence>
<evidence type="ECO:0000313" key="14">
    <source>
        <dbReference type="EMBL" id="OUE21441.1"/>
    </source>
</evidence>
<comment type="similarity">
    <text evidence="2">Belongs to the SUA5 family.</text>
</comment>
<name>A0A251YB35_9MICO</name>
<keyword evidence="9" id="KW-0067">ATP-binding</keyword>
<keyword evidence="4" id="KW-0963">Cytoplasm</keyword>
<keyword evidence="6" id="KW-0819">tRNA processing</keyword>
<keyword evidence="7" id="KW-0548">Nucleotidyltransferase</keyword>
<dbReference type="Proteomes" id="UP000194837">
    <property type="component" value="Unassembled WGS sequence"/>
</dbReference>
<dbReference type="GO" id="GO:0005737">
    <property type="term" value="C:cytoplasm"/>
    <property type="evidence" value="ECO:0007669"/>
    <property type="project" value="UniProtKB-SubCell"/>
</dbReference>
<evidence type="ECO:0000256" key="1">
    <source>
        <dbReference type="ARBA" id="ARBA00004496"/>
    </source>
</evidence>
<evidence type="ECO:0000256" key="11">
    <source>
        <dbReference type="ARBA" id="ARBA00048366"/>
    </source>
</evidence>
<evidence type="ECO:0000256" key="7">
    <source>
        <dbReference type="ARBA" id="ARBA00022695"/>
    </source>
</evidence>
<reference evidence="14 15" key="1">
    <citation type="submission" date="2016-08" db="EMBL/GenBank/DDBJ databases">
        <title>Genome sequence of Clavibacter michiganensis spp strain CFBP7494.</title>
        <authorList>
            <person name="Thapa S.P."/>
            <person name="Coaker G."/>
            <person name="Jacques M.-A."/>
        </authorList>
    </citation>
    <scope>NUCLEOTIDE SEQUENCE [LARGE SCALE GENOMIC DNA]</scope>
    <source>
        <strain evidence="14">CFBP7494</strain>
    </source>
</reference>
<comment type="catalytic activity">
    <reaction evidence="11">
        <text>L-threonine + hydrogencarbonate + ATP = L-threonylcarbamoyladenylate + diphosphate + H2O</text>
        <dbReference type="Rhea" id="RHEA:36407"/>
        <dbReference type="ChEBI" id="CHEBI:15377"/>
        <dbReference type="ChEBI" id="CHEBI:17544"/>
        <dbReference type="ChEBI" id="CHEBI:30616"/>
        <dbReference type="ChEBI" id="CHEBI:33019"/>
        <dbReference type="ChEBI" id="CHEBI:57926"/>
        <dbReference type="ChEBI" id="CHEBI:73682"/>
        <dbReference type="EC" id="2.7.7.87"/>
    </reaction>
</comment>
<evidence type="ECO:0000259" key="13">
    <source>
        <dbReference type="PROSITE" id="PS51163"/>
    </source>
</evidence>
<dbReference type="Gene3D" id="3.90.870.10">
    <property type="entry name" value="DHBP synthase"/>
    <property type="match status" value="1"/>
</dbReference>
<evidence type="ECO:0000256" key="2">
    <source>
        <dbReference type="ARBA" id="ARBA00007663"/>
    </source>
</evidence>
<evidence type="ECO:0000256" key="5">
    <source>
        <dbReference type="ARBA" id="ARBA00022679"/>
    </source>
</evidence>
<dbReference type="NCBIfam" id="TIGR00057">
    <property type="entry name" value="L-threonylcarbamoyladenylate synthase"/>
    <property type="match status" value="1"/>
</dbReference>
<dbReference type="Pfam" id="PF01300">
    <property type="entry name" value="Sua5_yciO_yrdC"/>
    <property type="match status" value="1"/>
</dbReference>
<sequence length="304" mass="31129">MARIYDCSVDTDLLTGMRLARQAVGRGEVVVIPTDTVYGIGADAFNPDAVQRLLDAKGRGRDAPPPVLIPGQSTLDALADFVPDVVRRLVDEFWPGGLTVILVAQPSLVWDLGETRGTVALRMPANSYALELLAETGPLAVSSANKTGQPAAATAQEAVDQLGGSVDVFLDGGAAGGAASTIVDASRVTQSGGRVRIVREGAITRAQIQQLIGDELEPVVAAPAEPEEQTVPDEPEAPRGTASGAERVDGSADPAAATPAADATAPEATTDAGPTYPEFVEPADPAPADPAATEPPADPPAHPR</sequence>
<organism evidence="14 15">
    <name type="scientific">Clavibacter michiganensis</name>
    <dbReference type="NCBI Taxonomy" id="28447"/>
    <lineage>
        <taxon>Bacteria</taxon>
        <taxon>Bacillati</taxon>
        <taxon>Actinomycetota</taxon>
        <taxon>Actinomycetes</taxon>
        <taxon>Micrococcales</taxon>
        <taxon>Microbacteriaceae</taxon>
        <taxon>Clavibacter</taxon>
    </lineage>
</organism>
<dbReference type="GO" id="GO:0000049">
    <property type="term" value="F:tRNA binding"/>
    <property type="evidence" value="ECO:0007669"/>
    <property type="project" value="TreeGrafter"/>
</dbReference>